<dbReference type="Gene3D" id="3.60.15.10">
    <property type="entry name" value="Ribonuclease Z/Hydroxyacylglutathione hydrolase-like"/>
    <property type="match status" value="1"/>
</dbReference>
<evidence type="ECO:0000259" key="1">
    <source>
        <dbReference type="Pfam" id="PF22505"/>
    </source>
</evidence>
<evidence type="ECO:0000313" key="2">
    <source>
        <dbReference type="EMBL" id="EKC58955.1"/>
    </source>
</evidence>
<dbReference type="PANTHER" id="PTHR43694">
    <property type="entry name" value="RIBONUCLEASE J"/>
    <property type="match status" value="1"/>
</dbReference>
<feature type="domain" description="Ribonuclease J beta-CASP" evidence="1">
    <location>
        <begin position="97"/>
        <end position="142"/>
    </location>
</feature>
<dbReference type="Pfam" id="PF22505">
    <property type="entry name" value="RNase_J_b_CASP"/>
    <property type="match status" value="1"/>
</dbReference>
<dbReference type="InterPro" id="IPR036866">
    <property type="entry name" value="RibonucZ/Hydroxyglut_hydro"/>
</dbReference>
<proteinExistence type="predicted"/>
<accession>K1SYT5</accession>
<gene>
    <name evidence="2" type="ORF">LEA_13612</name>
</gene>
<organism evidence="2">
    <name type="scientific">human gut metagenome</name>
    <dbReference type="NCBI Taxonomy" id="408170"/>
    <lineage>
        <taxon>unclassified sequences</taxon>
        <taxon>metagenomes</taxon>
        <taxon>organismal metagenomes</taxon>
    </lineage>
</organism>
<sequence>MGCMSVEFIRVNHSIPDACAMAVHTPAGVIVHTGDFKVDYTPIEGGIIDLARFGELGNKGVLALLSESTNAERPGYTATERKVGESFKSLFAGAEGKRIIVATFSSNIHRIQQIINNAESWGRKVAVSGRSMLNVLTTAIELKL</sequence>
<reference evidence="2" key="1">
    <citation type="journal article" date="2013" name="Environ. Microbiol.">
        <title>Microbiota from the distal guts of lean and obese adolescents exhibit partial functional redundancy besides clear differences in community structure.</title>
        <authorList>
            <person name="Ferrer M."/>
            <person name="Ruiz A."/>
            <person name="Lanza F."/>
            <person name="Haange S.B."/>
            <person name="Oberbach A."/>
            <person name="Till H."/>
            <person name="Bargiela R."/>
            <person name="Campoy C."/>
            <person name="Segura M.T."/>
            <person name="Richter M."/>
            <person name="von Bergen M."/>
            <person name="Seifert J."/>
            <person name="Suarez A."/>
        </authorList>
    </citation>
    <scope>NUCLEOTIDE SEQUENCE</scope>
</reference>
<dbReference type="EMBL" id="AJWY01009239">
    <property type="protein sequence ID" value="EKC58955.1"/>
    <property type="molecule type" value="Genomic_DNA"/>
</dbReference>
<comment type="caution">
    <text evidence="2">The sequence shown here is derived from an EMBL/GenBank/DDBJ whole genome shotgun (WGS) entry which is preliminary data.</text>
</comment>
<dbReference type="SUPFAM" id="SSF56281">
    <property type="entry name" value="Metallo-hydrolase/oxidoreductase"/>
    <property type="match status" value="1"/>
</dbReference>
<dbReference type="InterPro" id="IPR055132">
    <property type="entry name" value="RNase_J_b_CASP"/>
</dbReference>
<dbReference type="PANTHER" id="PTHR43694:SF1">
    <property type="entry name" value="RIBONUCLEASE J"/>
    <property type="match status" value="1"/>
</dbReference>
<protein>
    <submittedName>
        <fullName evidence="2">Metallo-beta-lactamase family protein</fullName>
    </submittedName>
</protein>
<name>K1SYT5_9ZZZZ</name>
<dbReference type="AlphaFoldDB" id="K1SYT5"/>